<name>A0A133L2I1_HEYCO</name>
<sequence length="40" mass="4955">MLKFNKFNKYDWITLLDYLNTSNVKVQPQYFQHLLQVYLS</sequence>
<reference evidence="2" key="1">
    <citation type="submission" date="2016-01" db="EMBL/GenBank/DDBJ databases">
        <authorList>
            <person name="Mitreva M."/>
            <person name="Pepin K.H."/>
            <person name="Mihindukulasuriya K.A."/>
            <person name="Fulton R."/>
            <person name="Fronick C."/>
            <person name="O'Laughlin M."/>
            <person name="Miner T."/>
            <person name="Herter B."/>
            <person name="Rosa B.A."/>
            <person name="Cordes M."/>
            <person name="Tomlinson C."/>
            <person name="Wollam A."/>
            <person name="Palsikar V.B."/>
            <person name="Mardis E.R."/>
            <person name="Wilson R.K."/>
        </authorList>
    </citation>
    <scope>NUCLEOTIDE SEQUENCE [LARGE SCALE GENOMIC DNA]</scope>
    <source>
        <strain evidence="2">GED7749B</strain>
    </source>
</reference>
<proteinExistence type="predicted"/>
<dbReference type="EMBL" id="LRPN01000005">
    <property type="protein sequence ID" value="KWZ86193.1"/>
    <property type="molecule type" value="Genomic_DNA"/>
</dbReference>
<evidence type="ECO:0000313" key="2">
    <source>
        <dbReference type="Proteomes" id="UP000070376"/>
    </source>
</evidence>
<dbReference type="PATRIC" id="fig|1398.22.peg.109"/>
<evidence type="ECO:0000313" key="1">
    <source>
        <dbReference type="EMBL" id="KWZ86193.1"/>
    </source>
</evidence>
<comment type="caution">
    <text evidence="1">The sequence shown here is derived from an EMBL/GenBank/DDBJ whole genome shotgun (WGS) entry which is preliminary data.</text>
</comment>
<accession>A0A133L2I1</accession>
<gene>
    <name evidence="1" type="ORF">HMPREF3213_00104</name>
</gene>
<protein>
    <submittedName>
        <fullName evidence="1">Uncharacterized protein</fullName>
    </submittedName>
</protein>
<organism evidence="1 2">
    <name type="scientific">Heyndrickxia coagulans</name>
    <name type="common">Weizmannia coagulans</name>
    <dbReference type="NCBI Taxonomy" id="1398"/>
    <lineage>
        <taxon>Bacteria</taxon>
        <taxon>Bacillati</taxon>
        <taxon>Bacillota</taxon>
        <taxon>Bacilli</taxon>
        <taxon>Bacillales</taxon>
        <taxon>Bacillaceae</taxon>
        <taxon>Heyndrickxia</taxon>
    </lineage>
</organism>
<dbReference type="Proteomes" id="UP000070376">
    <property type="component" value="Unassembled WGS sequence"/>
</dbReference>
<dbReference type="AlphaFoldDB" id="A0A133L2I1"/>